<dbReference type="PANTHER" id="PTHR11566">
    <property type="entry name" value="DYNAMIN"/>
    <property type="match status" value="1"/>
</dbReference>
<dbReference type="PROSITE" id="PS51388">
    <property type="entry name" value="GED"/>
    <property type="match status" value="1"/>
</dbReference>
<evidence type="ECO:0000256" key="1">
    <source>
        <dbReference type="ARBA" id="ARBA00004496"/>
    </source>
</evidence>
<evidence type="ECO:0000256" key="4">
    <source>
        <dbReference type="ARBA" id="ARBA00023134"/>
    </source>
</evidence>
<dbReference type="InterPro" id="IPR003130">
    <property type="entry name" value="GED"/>
</dbReference>
<feature type="domain" description="Dynamin-type G" evidence="7">
    <location>
        <begin position="50"/>
        <end position="323"/>
    </location>
</feature>
<dbReference type="GO" id="GO:0005525">
    <property type="term" value="F:GTP binding"/>
    <property type="evidence" value="ECO:0007669"/>
    <property type="project" value="UniProtKB-KW"/>
</dbReference>
<evidence type="ECO:0000259" key="6">
    <source>
        <dbReference type="PROSITE" id="PS51388"/>
    </source>
</evidence>
<dbReference type="Pfam" id="PF02212">
    <property type="entry name" value="GED"/>
    <property type="match status" value="1"/>
</dbReference>
<evidence type="ECO:0000256" key="2">
    <source>
        <dbReference type="ARBA" id="ARBA00022490"/>
    </source>
</evidence>
<dbReference type="PROSITE" id="PS00410">
    <property type="entry name" value="G_DYNAMIN_1"/>
    <property type="match status" value="1"/>
</dbReference>
<keyword evidence="4 5" id="KW-0342">GTP-binding</keyword>
<dbReference type="Gene3D" id="1.20.120.1240">
    <property type="entry name" value="Dynamin, middle domain"/>
    <property type="match status" value="1"/>
</dbReference>
<feature type="domain" description="GED" evidence="6">
    <location>
        <begin position="557"/>
        <end position="643"/>
    </location>
</feature>
<dbReference type="Pfam" id="PF01031">
    <property type="entry name" value="Dynamin_M"/>
    <property type="match status" value="1"/>
</dbReference>
<dbReference type="AlphaFoldDB" id="K7NBZ6"/>
<evidence type="ECO:0000313" key="8">
    <source>
        <dbReference type="EMBL" id="AEL33277.1"/>
    </source>
</evidence>
<keyword evidence="2" id="KW-0963">Cytoplasm</keyword>
<dbReference type="InterPro" id="IPR001401">
    <property type="entry name" value="Dynamin_GTPase"/>
</dbReference>
<dbReference type="Pfam" id="PF00350">
    <property type="entry name" value="Dynamin_N"/>
    <property type="match status" value="1"/>
</dbReference>
<organism evidence="8">
    <name type="scientific">Anguilla anguilla</name>
    <name type="common">European freshwater eel</name>
    <name type="synonym">Muraena anguilla</name>
    <dbReference type="NCBI Taxonomy" id="7936"/>
    <lineage>
        <taxon>Eukaryota</taxon>
        <taxon>Metazoa</taxon>
        <taxon>Chordata</taxon>
        <taxon>Craniata</taxon>
        <taxon>Vertebrata</taxon>
        <taxon>Euteleostomi</taxon>
        <taxon>Actinopterygii</taxon>
        <taxon>Neopterygii</taxon>
        <taxon>Teleostei</taxon>
        <taxon>Anguilliformes</taxon>
        <taxon>Anguillidae</taxon>
        <taxon>Anguilla</taxon>
    </lineage>
</organism>
<dbReference type="SMART" id="SM00053">
    <property type="entry name" value="DYNc"/>
    <property type="match status" value="1"/>
</dbReference>
<dbReference type="FunFam" id="1.20.120.1240:FF:000007">
    <property type="entry name" value="Interferon-induced GTP-binding protein Mx1"/>
    <property type="match status" value="1"/>
</dbReference>
<protein>
    <submittedName>
        <fullName evidence="8">Myoxvirus resistance 1 protein</fullName>
    </submittedName>
</protein>
<sequence length="643" mass="73381">MREIMAETSLGMREAAEAKLSSTLNQHYEEKVRPCIDLIDSPRSLGVEKDLALPAIAVIGDQSSGKSSVLEALSGVALPRGSGIVTRCPLELKMKRLKEDDAWHGKISYNDREVEIYDPDDVERLIREAQDEMAGVGVGISDDLISLEISSPGVPDFTLIDLPGIARVAVKGQPENIGDQIKRLITKFVRKQETINLVVVPCNVDIATTEALKMAQEEDPEGERTLGILTKPDLVDKGTEETVVDIVHNEVIHLTKGYMIVRCRGQKEIKDKVSLSEAAYNEKVFFEDHAHFSTLLDEGFATIPKLAEKLTLELVHHIEKSLPRLEQQIETKLEDTRAELDRYGKGPPEDPAERMYFLIDKVTAFTQDITNLTIGEELRNGYKMNLFSQLRSEFGKWKACLDRSGDKFNQRIEDEVQEYEVKYRGRELPGFINYKTFEVLVKDQLKMLEEPAVKKLKAVTDIVRKVFLQLAHNNLMGYPNLLKSAKTKIEDIKKEKESSAESMLRTQFRMELIVYTQDSTYSHNLDEIRREDVEDEEDEGHKFKRSIVFSPDSHATLQEMMVHLKSYYRIASQRLADQIPLVIRYLMLQESAAQLQREMLQMLQDKENVGLLLKEDYDIGSKRAALQSRLKRLTQAQNYLMKF</sequence>
<dbReference type="InterPro" id="IPR027417">
    <property type="entry name" value="P-loop_NTPase"/>
</dbReference>
<dbReference type="FunFam" id="3.40.50.300:FF:000621">
    <property type="entry name" value="Interferon-induced GTP-binding protein Mx1"/>
    <property type="match status" value="1"/>
</dbReference>
<dbReference type="InterPro" id="IPR000375">
    <property type="entry name" value="Dynamin_stalk"/>
</dbReference>
<evidence type="ECO:0000259" key="7">
    <source>
        <dbReference type="PROSITE" id="PS51718"/>
    </source>
</evidence>
<comment type="similarity">
    <text evidence="5">Belongs to the TRAFAC class dynamin-like GTPase superfamily. Dynamin/Fzo/YdjA family.</text>
</comment>
<dbReference type="InterPro" id="IPR019762">
    <property type="entry name" value="Dynamin_GTPase_CS"/>
</dbReference>
<dbReference type="PRINTS" id="PR00195">
    <property type="entry name" value="DYNAMIN"/>
</dbReference>
<evidence type="ECO:0000256" key="5">
    <source>
        <dbReference type="RuleBase" id="RU003932"/>
    </source>
</evidence>
<dbReference type="GO" id="GO:0005634">
    <property type="term" value="C:nucleus"/>
    <property type="evidence" value="ECO:0007669"/>
    <property type="project" value="TreeGrafter"/>
</dbReference>
<dbReference type="InterPro" id="IPR022812">
    <property type="entry name" value="Dynamin"/>
</dbReference>
<dbReference type="EMBL" id="HQ113367">
    <property type="protein sequence ID" value="AEL33277.1"/>
    <property type="molecule type" value="mRNA"/>
</dbReference>
<gene>
    <name evidence="8" type="primary">Mx1</name>
</gene>
<dbReference type="SMART" id="SM00302">
    <property type="entry name" value="GED"/>
    <property type="match status" value="1"/>
</dbReference>
<dbReference type="GO" id="GO:0005874">
    <property type="term" value="C:microtubule"/>
    <property type="evidence" value="ECO:0007669"/>
    <property type="project" value="TreeGrafter"/>
</dbReference>
<dbReference type="GO" id="GO:0003924">
    <property type="term" value="F:GTPase activity"/>
    <property type="evidence" value="ECO:0007669"/>
    <property type="project" value="InterPro"/>
</dbReference>
<dbReference type="GO" id="GO:0008017">
    <property type="term" value="F:microtubule binding"/>
    <property type="evidence" value="ECO:0007669"/>
    <property type="project" value="TreeGrafter"/>
</dbReference>
<dbReference type="Gene3D" id="3.40.50.300">
    <property type="entry name" value="P-loop containing nucleotide triphosphate hydrolases"/>
    <property type="match status" value="1"/>
</dbReference>
<dbReference type="InterPro" id="IPR020850">
    <property type="entry name" value="GED_dom"/>
</dbReference>
<dbReference type="InterPro" id="IPR030381">
    <property type="entry name" value="G_DYNAMIN_dom"/>
</dbReference>
<evidence type="ECO:0000256" key="3">
    <source>
        <dbReference type="ARBA" id="ARBA00022741"/>
    </source>
</evidence>
<dbReference type="GO" id="GO:0016185">
    <property type="term" value="P:synaptic vesicle budding from presynaptic endocytic zone membrane"/>
    <property type="evidence" value="ECO:0007669"/>
    <property type="project" value="TreeGrafter"/>
</dbReference>
<dbReference type="GO" id="GO:0031623">
    <property type="term" value="P:receptor internalization"/>
    <property type="evidence" value="ECO:0007669"/>
    <property type="project" value="TreeGrafter"/>
</dbReference>
<dbReference type="PANTHER" id="PTHR11566:SF225">
    <property type="entry name" value="INTERFERON-INDUCED GTP-BINDING PROTEIN MX-RELATED"/>
    <property type="match status" value="1"/>
</dbReference>
<name>K7NBZ6_ANGAN</name>
<dbReference type="SUPFAM" id="SSF52540">
    <property type="entry name" value="P-loop containing nucleoside triphosphate hydrolases"/>
    <property type="match status" value="1"/>
</dbReference>
<keyword evidence="3 5" id="KW-0547">Nucleotide-binding</keyword>
<dbReference type="PROSITE" id="PS51718">
    <property type="entry name" value="G_DYNAMIN_2"/>
    <property type="match status" value="1"/>
</dbReference>
<dbReference type="InterPro" id="IPR045063">
    <property type="entry name" value="Dynamin_N"/>
</dbReference>
<reference evidence="8" key="1">
    <citation type="submission" date="2010-08" db="EMBL/GenBank/DDBJ databases">
        <title>Molecular cloning and expression analysis of Mx isoforms of Anguilla anguilla.</title>
        <authorList>
            <person name="Feng J.J."/>
            <person name="Guan R.Z."/>
            <person name="Lin P."/>
        </authorList>
    </citation>
    <scope>NUCLEOTIDE SEQUENCE</scope>
</reference>
<accession>K7NBZ6</accession>
<dbReference type="GO" id="GO:0098793">
    <property type="term" value="C:presynapse"/>
    <property type="evidence" value="ECO:0007669"/>
    <property type="project" value="GOC"/>
</dbReference>
<dbReference type="GO" id="GO:0005886">
    <property type="term" value="C:plasma membrane"/>
    <property type="evidence" value="ECO:0007669"/>
    <property type="project" value="TreeGrafter"/>
</dbReference>
<dbReference type="CDD" id="cd08771">
    <property type="entry name" value="DLP_1"/>
    <property type="match status" value="1"/>
</dbReference>
<dbReference type="GO" id="GO:0051607">
    <property type="term" value="P:defense response to virus"/>
    <property type="evidence" value="ECO:0007669"/>
    <property type="project" value="TreeGrafter"/>
</dbReference>
<comment type="subcellular location">
    <subcellularLocation>
        <location evidence="1">Cytoplasm</location>
    </subcellularLocation>
</comment>
<proteinExistence type="evidence at transcript level"/>
<dbReference type="GO" id="GO:0005737">
    <property type="term" value="C:cytoplasm"/>
    <property type="evidence" value="ECO:0007669"/>
    <property type="project" value="UniProtKB-SubCell"/>
</dbReference>